<dbReference type="CDD" id="cd22421">
    <property type="entry name" value="KH-I_BICC1_rpt2"/>
    <property type="match status" value="1"/>
</dbReference>
<dbReference type="Proteomes" id="UP000054805">
    <property type="component" value="Unassembled WGS sequence"/>
</dbReference>
<evidence type="ECO:0000313" key="8">
    <source>
        <dbReference type="Proteomes" id="UP000054805"/>
    </source>
</evidence>
<dbReference type="GO" id="GO:0003723">
    <property type="term" value="F:RNA binding"/>
    <property type="evidence" value="ECO:0007669"/>
    <property type="project" value="UniProtKB-UniRule"/>
</dbReference>
<dbReference type="Pfam" id="PF00013">
    <property type="entry name" value="KH_1"/>
    <property type="match status" value="1"/>
</dbReference>
<dbReference type="PANTHER" id="PTHR10627">
    <property type="entry name" value="SCP160"/>
    <property type="match status" value="1"/>
</dbReference>
<accession>A0A0V1JTP9</accession>
<organism evidence="7 9">
    <name type="scientific">Trichinella pseudospiralis</name>
    <name type="common">Parasitic roundworm</name>
    <dbReference type="NCBI Taxonomy" id="6337"/>
    <lineage>
        <taxon>Eukaryota</taxon>
        <taxon>Metazoa</taxon>
        <taxon>Ecdysozoa</taxon>
        <taxon>Nematoda</taxon>
        <taxon>Enoplea</taxon>
        <taxon>Dorylaimia</taxon>
        <taxon>Trichinellida</taxon>
        <taxon>Trichinellidae</taxon>
        <taxon>Trichinella</taxon>
    </lineage>
</organism>
<dbReference type="Gene3D" id="1.10.150.50">
    <property type="entry name" value="Transcription Factor, Ets-1"/>
    <property type="match status" value="1"/>
</dbReference>
<dbReference type="EMBL" id="JYDV01000046">
    <property type="protein sequence ID" value="KRZ38350.1"/>
    <property type="molecule type" value="Genomic_DNA"/>
</dbReference>
<comment type="caution">
    <text evidence="7">The sequence shown here is derived from an EMBL/GenBank/DDBJ whole genome shotgun (WGS) entry which is preliminary data.</text>
</comment>
<keyword evidence="8" id="KW-1185">Reference proteome</keyword>
<evidence type="ECO:0000313" key="9">
    <source>
        <dbReference type="Proteomes" id="UP000054826"/>
    </source>
</evidence>
<dbReference type="InterPro" id="IPR013761">
    <property type="entry name" value="SAM/pointed_sf"/>
</dbReference>
<keyword evidence="2" id="KW-0677">Repeat</keyword>
<dbReference type="InterPro" id="IPR004088">
    <property type="entry name" value="KH_dom_type_1"/>
</dbReference>
<reference evidence="8 9" key="1">
    <citation type="submission" date="2015-01" db="EMBL/GenBank/DDBJ databases">
        <title>Evolution of Trichinella species and genotypes.</title>
        <authorList>
            <person name="Korhonen P.K."/>
            <person name="Edoardo P."/>
            <person name="Giuseppe L.R."/>
            <person name="Gasser R.B."/>
        </authorList>
    </citation>
    <scope>NUCLEOTIDE SEQUENCE [LARGE SCALE GENOMIC DNA]</scope>
    <source>
        <strain evidence="7">ISS176</strain>
        <strain evidence="6">ISS588</strain>
    </source>
</reference>
<dbReference type="AlphaFoldDB" id="A0A0V1JTP9"/>
<dbReference type="EMBL" id="JYDS01000169">
    <property type="protein sequence ID" value="KRZ22562.1"/>
    <property type="molecule type" value="Genomic_DNA"/>
</dbReference>
<comment type="similarity">
    <text evidence="1">Belongs to the BicC family.</text>
</comment>
<proteinExistence type="inferred from homology"/>
<dbReference type="Pfam" id="PF00536">
    <property type="entry name" value="SAM_1"/>
    <property type="match status" value="1"/>
</dbReference>
<dbReference type="PANTHER" id="PTHR10627:SF69">
    <property type="entry name" value="PROTEIN BICAUDAL C"/>
    <property type="match status" value="1"/>
</dbReference>
<feature type="region of interest" description="Disordered" evidence="4">
    <location>
        <begin position="57"/>
        <end position="91"/>
    </location>
</feature>
<sequence length="787" mass="89779">MTACPNFKFQRSKPNILPLLTTELYKINVQNDPVIYRKHLTMVNSKVLLYREHRTNDTGMSSSLTKTNRSVNEANNNTQTKPMTTDSELTNNGQRKSLIDTFIDRNEKYWANRVVLKFDVSYTDHSHIIGRHGANTQNVMKQTGCYIHFPDLNRFSQVEKSNIVSITGPFAMIEKARRAIRDLSPLVISIQLPKEYDSSRLFELFQEPSLYDAVSQGMLFHVRNDTASQLPFLIVRASCHQVESVLLVVTLLKRLLSVQGLLCFTSLHILKPAQRSVLGDDERNVQWISDWTGATIFYPKRGSNAALFFIQGSIEQVLLARKCLLAFQPLSLTFEWRRDSNNNTNESDLQRLKRDLAVCIDVKYNSDSEERLVTVTGRECQVNEMYQVRAVLVSNGIDSDSEEPVCDEYDMIKNRLLSSCPFYTEAQSFGFWSPAMYLCYPTTGLPCHRLTCINCAQTALTDDPLYYDQEQWQVGNWCDETKLDSGEMPPAVSPSIFPTLCCKTSRRARNKLRWFQIRRSLRLRNLPTSDYGKWKLCAERAIEARLSGKSRRPTAVWCGAGFSRSTACLNTKLPASPASPDVHEFRSLPATPIYGNRLRRIDNLRSLLQKLRLEKYIDTFQVLKIDLSDMPDMGEAELRHIGVNPAGRRRILGAITEPNDRYSKQPKFEKFDLSFKHSLLLIRRKAPAIKKFHFLPFCSMHYNVVHVVCFFSFSIFGRSGCLTRKTAGTAVHGSIRISLTTPVTNSAGKTSHPAQQASFESELFAPPGNIQLMPTHCHWPKYQMRQG</sequence>
<evidence type="ECO:0000313" key="7">
    <source>
        <dbReference type="EMBL" id="KRZ38350.1"/>
    </source>
</evidence>
<dbReference type="SUPFAM" id="SSF47769">
    <property type="entry name" value="SAM/Pointed domain"/>
    <property type="match status" value="1"/>
</dbReference>
<dbReference type="GO" id="GO:0005737">
    <property type="term" value="C:cytoplasm"/>
    <property type="evidence" value="ECO:0007669"/>
    <property type="project" value="TreeGrafter"/>
</dbReference>
<evidence type="ECO:0000256" key="4">
    <source>
        <dbReference type="SAM" id="MobiDB-lite"/>
    </source>
</evidence>
<evidence type="ECO:0000256" key="3">
    <source>
        <dbReference type="PROSITE-ProRule" id="PRU00117"/>
    </source>
</evidence>
<dbReference type="PROSITE" id="PS50084">
    <property type="entry name" value="KH_TYPE_1"/>
    <property type="match status" value="1"/>
</dbReference>
<dbReference type="InterPro" id="IPR004087">
    <property type="entry name" value="KH_dom"/>
</dbReference>
<dbReference type="InterPro" id="IPR047554">
    <property type="entry name" value="BICC1_KH-I_rpt2"/>
</dbReference>
<dbReference type="Gene3D" id="3.30.310.270">
    <property type="match status" value="1"/>
</dbReference>
<evidence type="ECO:0000259" key="5">
    <source>
        <dbReference type="SMART" id="SM00322"/>
    </source>
</evidence>
<dbReference type="SUPFAM" id="SSF54791">
    <property type="entry name" value="Eukaryotic type KH-domain (KH-domain type I)"/>
    <property type="match status" value="2"/>
</dbReference>
<gene>
    <name evidence="7" type="primary">Bicc1</name>
    <name evidence="6" type="ORF">T4B_10623</name>
    <name evidence="7" type="ORF">T4C_938</name>
</gene>
<keyword evidence="3" id="KW-0694">RNA-binding</keyword>
<dbReference type="Gene3D" id="3.30.1370.10">
    <property type="entry name" value="K Homology domain, type 1"/>
    <property type="match status" value="1"/>
</dbReference>
<evidence type="ECO:0000313" key="6">
    <source>
        <dbReference type="EMBL" id="KRZ22562.1"/>
    </source>
</evidence>
<dbReference type="InterPro" id="IPR001660">
    <property type="entry name" value="SAM"/>
</dbReference>
<dbReference type="Proteomes" id="UP000054826">
    <property type="component" value="Unassembled WGS sequence"/>
</dbReference>
<dbReference type="InterPro" id="IPR036612">
    <property type="entry name" value="KH_dom_type_1_sf"/>
</dbReference>
<evidence type="ECO:0000256" key="2">
    <source>
        <dbReference type="ARBA" id="ARBA00022737"/>
    </source>
</evidence>
<feature type="domain" description="K Homology" evidence="5">
    <location>
        <begin position="112"/>
        <end position="185"/>
    </location>
</feature>
<protein>
    <submittedName>
        <fullName evidence="7">Protein bicaudal C-like protein 1</fullName>
    </submittedName>
</protein>
<evidence type="ECO:0000256" key="1">
    <source>
        <dbReference type="ARBA" id="ARBA00007662"/>
    </source>
</evidence>
<name>A0A0V1JTP9_TRIPS</name>
<dbReference type="SMART" id="SM00322">
    <property type="entry name" value="KH"/>
    <property type="match status" value="1"/>
</dbReference>